<sequence length="148" mass="16337">MHRLVLSAVRTASRAASRPRAHVASFSAVQYRSFSSEEIIPGVGKGKTSTGLEEERDISLFVAKNRELLNKLEKSTIARDAPYRVNAEIVAKYRVSVAKESGGNPKKIVGQCAIDFTKSKTLGDLIAESEAEIRRMEEYDRKGFSSES</sequence>
<name>A0A7S4JC56_9STRA</name>
<protein>
    <submittedName>
        <fullName evidence="1">Uncharacterized protein</fullName>
    </submittedName>
</protein>
<dbReference type="EMBL" id="HBKQ01037210">
    <property type="protein sequence ID" value="CAE2258891.1"/>
    <property type="molecule type" value="Transcribed_RNA"/>
</dbReference>
<gene>
    <name evidence="1" type="ORF">OAUR00152_LOCUS25678</name>
</gene>
<proteinExistence type="predicted"/>
<accession>A0A7S4JC56</accession>
<dbReference type="AlphaFoldDB" id="A0A7S4JC56"/>
<organism evidence="1">
    <name type="scientific">Odontella aurita</name>
    <dbReference type="NCBI Taxonomy" id="265563"/>
    <lineage>
        <taxon>Eukaryota</taxon>
        <taxon>Sar</taxon>
        <taxon>Stramenopiles</taxon>
        <taxon>Ochrophyta</taxon>
        <taxon>Bacillariophyta</taxon>
        <taxon>Mediophyceae</taxon>
        <taxon>Biddulphiophycidae</taxon>
        <taxon>Eupodiscales</taxon>
        <taxon>Odontellaceae</taxon>
        <taxon>Odontella</taxon>
    </lineage>
</organism>
<evidence type="ECO:0000313" key="1">
    <source>
        <dbReference type="EMBL" id="CAE2258891.1"/>
    </source>
</evidence>
<reference evidence="1" key="1">
    <citation type="submission" date="2021-01" db="EMBL/GenBank/DDBJ databases">
        <authorList>
            <person name="Corre E."/>
            <person name="Pelletier E."/>
            <person name="Niang G."/>
            <person name="Scheremetjew M."/>
            <person name="Finn R."/>
            <person name="Kale V."/>
            <person name="Holt S."/>
            <person name="Cochrane G."/>
            <person name="Meng A."/>
            <person name="Brown T."/>
            <person name="Cohen L."/>
        </authorList>
    </citation>
    <scope>NUCLEOTIDE SEQUENCE</scope>
    <source>
        <strain evidence="1">Isolate 1302-5</strain>
    </source>
</reference>